<keyword evidence="4" id="KW-1185">Reference proteome</keyword>
<dbReference type="PANTHER" id="PTHR12561:SF3">
    <property type="entry name" value="LIPOYLTRANSFERASE 1, MITOCHONDRIAL"/>
    <property type="match status" value="1"/>
</dbReference>
<dbReference type="GeneID" id="78358373"/>
<dbReference type="GO" id="GO:0009249">
    <property type="term" value="P:protein lipoylation"/>
    <property type="evidence" value="ECO:0007669"/>
    <property type="project" value="InterPro"/>
</dbReference>
<name>A0A369M9N1_9ACTN</name>
<evidence type="ECO:0000256" key="1">
    <source>
        <dbReference type="ARBA" id="ARBA00005085"/>
    </source>
</evidence>
<proteinExistence type="predicted"/>
<evidence type="ECO:0000313" key="4">
    <source>
        <dbReference type="Proteomes" id="UP000254000"/>
    </source>
</evidence>
<sequence length="263" mass="28669">MTGEALLGLKIGECASPFGTAAENLAFEQLLASCRTPCFVTHRDRACVSIGFNQDLSAEVDVSVARRIGVDIVRRPTGGGAVYRDDGCICYSFVVPDRYSRMPVDLVAEALRTLGFPVERTGRNDLFLEGAKVSGFAWEAIGGMSVVHGTLLHSTDINVMDLLVGRKKGKYRGTAMASAHSRVANLSSIKPMGSPDEFQVALHRRICDLMRERGAEVCSFHLGDEQRESVVKISPSFVCRPSDREAIAESLACRERERGPLEC</sequence>
<comment type="caution">
    <text evidence="3">The sequence shown here is derived from an EMBL/GenBank/DDBJ whole genome shotgun (WGS) entry which is preliminary data.</text>
</comment>
<dbReference type="InterPro" id="IPR045864">
    <property type="entry name" value="aa-tRNA-synth_II/BPL/LPL"/>
</dbReference>
<accession>A0A369M9N1</accession>
<gene>
    <name evidence="3" type="ORF">C1877_01415</name>
</gene>
<dbReference type="AlphaFoldDB" id="A0A369M9N1"/>
<feature type="domain" description="BPL/LPL catalytic" evidence="2">
    <location>
        <begin position="33"/>
        <end position="214"/>
    </location>
</feature>
<dbReference type="UniPathway" id="UPA00537">
    <property type="reaction ID" value="UER00595"/>
</dbReference>
<dbReference type="PROSITE" id="PS51733">
    <property type="entry name" value="BPL_LPL_CATALYTIC"/>
    <property type="match status" value="1"/>
</dbReference>
<dbReference type="SUPFAM" id="SSF55681">
    <property type="entry name" value="Class II aaRS and biotin synthetases"/>
    <property type="match status" value="1"/>
</dbReference>
<organism evidence="3 4">
    <name type="scientific">Gordonibacter pamelaeae</name>
    <dbReference type="NCBI Taxonomy" id="471189"/>
    <lineage>
        <taxon>Bacteria</taxon>
        <taxon>Bacillati</taxon>
        <taxon>Actinomycetota</taxon>
        <taxon>Coriobacteriia</taxon>
        <taxon>Eggerthellales</taxon>
        <taxon>Eggerthellaceae</taxon>
        <taxon>Gordonibacter</taxon>
    </lineage>
</organism>
<dbReference type="Gene3D" id="3.30.930.10">
    <property type="entry name" value="Bira Bifunctional Protein, Domain 2"/>
    <property type="match status" value="1"/>
</dbReference>
<dbReference type="InterPro" id="IPR004562">
    <property type="entry name" value="LipoylTrfase_LipoateP_Ligase"/>
</dbReference>
<dbReference type="OrthoDB" id="9788148at2"/>
<comment type="pathway">
    <text evidence="1">Protein modification; protein lipoylation via exogenous pathway; protein N(6)-(lipoyl)lysine from lipoate: step 2/2.</text>
</comment>
<dbReference type="InterPro" id="IPR004143">
    <property type="entry name" value="BPL_LPL_catalytic"/>
</dbReference>
<dbReference type="PANTHER" id="PTHR12561">
    <property type="entry name" value="LIPOATE-PROTEIN LIGASE"/>
    <property type="match status" value="1"/>
</dbReference>
<dbReference type="Pfam" id="PF21948">
    <property type="entry name" value="LplA-B_cat"/>
    <property type="match status" value="1"/>
</dbReference>
<dbReference type="GO" id="GO:0005737">
    <property type="term" value="C:cytoplasm"/>
    <property type="evidence" value="ECO:0007669"/>
    <property type="project" value="TreeGrafter"/>
</dbReference>
<dbReference type="EMBL" id="PPTS01000001">
    <property type="protein sequence ID" value="RDB67128.1"/>
    <property type="molecule type" value="Genomic_DNA"/>
</dbReference>
<evidence type="ECO:0000313" key="3">
    <source>
        <dbReference type="EMBL" id="RDB67128.1"/>
    </source>
</evidence>
<dbReference type="CDD" id="cd16443">
    <property type="entry name" value="LplA"/>
    <property type="match status" value="1"/>
</dbReference>
<dbReference type="GO" id="GO:0017118">
    <property type="term" value="F:lipoyltransferase activity"/>
    <property type="evidence" value="ECO:0007669"/>
    <property type="project" value="TreeGrafter"/>
</dbReference>
<dbReference type="RefSeq" id="WP_114568162.1">
    <property type="nucleotide sequence ID" value="NZ_CABMMS010000001.1"/>
</dbReference>
<reference evidence="3 4" key="1">
    <citation type="journal article" date="2018" name="Elife">
        <title>Discovery and characterization of a prevalent human gut bacterial enzyme sufficient for the inactivation of a family of plant toxins.</title>
        <authorList>
            <person name="Koppel N."/>
            <person name="Bisanz J.E."/>
            <person name="Pandelia M.E."/>
            <person name="Turnbaugh P.J."/>
            <person name="Balskus E.P."/>
        </authorList>
    </citation>
    <scope>NUCLEOTIDE SEQUENCE [LARGE SCALE GENOMIC DNA]</scope>
    <source>
        <strain evidence="3 4">3C</strain>
    </source>
</reference>
<protein>
    <recommendedName>
        <fullName evidence="2">BPL/LPL catalytic domain-containing protein</fullName>
    </recommendedName>
</protein>
<evidence type="ECO:0000259" key="2">
    <source>
        <dbReference type="PROSITE" id="PS51733"/>
    </source>
</evidence>
<dbReference type="Proteomes" id="UP000254000">
    <property type="component" value="Unassembled WGS sequence"/>
</dbReference>